<dbReference type="Proteomes" id="UP000076532">
    <property type="component" value="Unassembled WGS sequence"/>
</dbReference>
<reference evidence="1 2" key="1">
    <citation type="journal article" date="2016" name="Mol. Biol. Evol.">
        <title>Comparative Genomics of Early-Diverging Mushroom-Forming Fungi Provides Insights into the Origins of Lignocellulose Decay Capabilities.</title>
        <authorList>
            <person name="Nagy L.G."/>
            <person name="Riley R."/>
            <person name="Tritt A."/>
            <person name="Adam C."/>
            <person name="Daum C."/>
            <person name="Floudas D."/>
            <person name="Sun H."/>
            <person name="Yadav J.S."/>
            <person name="Pangilinan J."/>
            <person name="Larsson K.H."/>
            <person name="Matsuura K."/>
            <person name="Barry K."/>
            <person name="Labutti K."/>
            <person name="Kuo R."/>
            <person name="Ohm R.A."/>
            <person name="Bhattacharya S.S."/>
            <person name="Shirouzu T."/>
            <person name="Yoshinaga Y."/>
            <person name="Martin F.M."/>
            <person name="Grigoriev I.V."/>
            <person name="Hibbett D.S."/>
        </authorList>
    </citation>
    <scope>NUCLEOTIDE SEQUENCE [LARGE SCALE GENOMIC DNA]</scope>
    <source>
        <strain evidence="1 2">CBS 109695</strain>
    </source>
</reference>
<organism evidence="1 2">
    <name type="scientific">Athelia psychrophila</name>
    <dbReference type="NCBI Taxonomy" id="1759441"/>
    <lineage>
        <taxon>Eukaryota</taxon>
        <taxon>Fungi</taxon>
        <taxon>Dikarya</taxon>
        <taxon>Basidiomycota</taxon>
        <taxon>Agaricomycotina</taxon>
        <taxon>Agaricomycetes</taxon>
        <taxon>Agaricomycetidae</taxon>
        <taxon>Atheliales</taxon>
        <taxon>Atheliaceae</taxon>
        <taxon>Athelia</taxon>
    </lineage>
</organism>
<dbReference type="AlphaFoldDB" id="A0A166CUV8"/>
<protein>
    <submittedName>
        <fullName evidence="1">Uncharacterized protein</fullName>
    </submittedName>
</protein>
<sequence>MICQNIHNFKAAQDITRLLVPCILSLHRTSCPTLLQPNCQTCLNRSARTNSHHVTLPHTSNLRNNFHLGNIQVLDFSTIGILVKLPQEWWKPDRKDEMMRDDDSQERRNPLITLMKESTTPKCRHSSFMMKQGPEGHTQPKGFKIKPGGVKSSMGHIEPVGILREESAEYCLNVTGVNWRRRPNEVAGVVGSIVEG</sequence>
<dbReference type="EMBL" id="KV417624">
    <property type="protein sequence ID" value="KZP14025.1"/>
    <property type="molecule type" value="Genomic_DNA"/>
</dbReference>
<gene>
    <name evidence="1" type="ORF">FIBSPDRAFT_896971</name>
</gene>
<keyword evidence="2" id="KW-1185">Reference proteome</keyword>
<evidence type="ECO:0000313" key="1">
    <source>
        <dbReference type="EMBL" id="KZP14025.1"/>
    </source>
</evidence>
<proteinExistence type="predicted"/>
<evidence type="ECO:0000313" key="2">
    <source>
        <dbReference type="Proteomes" id="UP000076532"/>
    </source>
</evidence>
<accession>A0A166CUV8</accession>
<name>A0A166CUV8_9AGAM</name>